<comment type="caution">
    <text evidence="1">The sequence shown here is derived from an EMBL/GenBank/DDBJ whole genome shotgun (WGS) entry which is preliminary data.</text>
</comment>
<reference evidence="1" key="1">
    <citation type="journal article" date="2021" name="bioRxiv">
        <title>Whole Genome Assembly and Annotation of Northern Wild Rice, Zizania palustris L., Supports a Whole Genome Duplication in the Zizania Genus.</title>
        <authorList>
            <person name="Haas M."/>
            <person name="Kono T."/>
            <person name="Macchietto M."/>
            <person name="Millas R."/>
            <person name="McGilp L."/>
            <person name="Shao M."/>
            <person name="Duquette J."/>
            <person name="Hirsch C.N."/>
            <person name="Kimball J."/>
        </authorList>
    </citation>
    <scope>NUCLEOTIDE SEQUENCE</scope>
    <source>
        <tissue evidence="1">Fresh leaf tissue</tissue>
    </source>
</reference>
<accession>A0A8J6BQ21</accession>
<evidence type="ECO:0000313" key="1">
    <source>
        <dbReference type="EMBL" id="KAG8089365.1"/>
    </source>
</evidence>
<protein>
    <submittedName>
        <fullName evidence="1">Uncharacterized protein</fullName>
    </submittedName>
</protein>
<gene>
    <name evidence="1" type="ORF">GUJ93_ZPchr0011g28621</name>
</gene>
<evidence type="ECO:0000313" key="2">
    <source>
        <dbReference type="Proteomes" id="UP000729402"/>
    </source>
</evidence>
<dbReference type="AlphaFoldDB" id="A0A8J6BQ21"/>
<reference evidence="1" key="2">
    <citation type="submission" date="2021-02" db="EMBL/GenBank/DDBJ databases">
        <authorList>
            <person name="Kimball J.A."/>
            <person name="Haas M.W."/>
            <person name="Macchietto M."/>
            <person name="Kono T."/>
            <person name="Duquette J."/>
            <person name="Shao M."/>
        </authorList>
    </citation>
    <scope>NUCLEOTIDE SEQUENCE</scope>
    <source>
        <tissue evidence="1">Fresh leaf tissue</tissue>
    </source>
</reference>
<proteinExistence type="predicted"/>
<name>A0A8J6BQ21_ZIZPA</name>
<dbReference type="Proteomes" id="UP000729402">
    <property type="component" value="Unassembled WGS sequence"/>
</dbReference>
<sequence>MLGDVVVRFDRTARRRAQHVERAGGDLDWVVGDAESIGLLFRLGLDVNVSGMRPIWCEWLQSALVYGSSCDFE</sequence>
<dbReference type="EMBL" id="JAAALK010000081">
    <property type="protein sequence ID" value="KAG8089365.1"/>
    <property type="molecule type" value="Genomic_DNA"/>
</dbReference>
<keyword evidence="2" id="KW-1185">Reference proteome</keyword>
<organism evidence="1 2">
    <name type="scientific">Zizania palustris</name>
    <name type="common">Northern wild rice</name>
    <dbReference type="NCBI Taxonomy" id="103762"/>
    <lineage>
        <taxon>Eukaryota</taxon>
        <taxon>Viridiplantae</taxon>
        <taxon>Streptophyta</taxon>
        <taxon>Embryophyta</taxon>
        <taxon>Tracheophyta</taxon>
        <taxon>Spermatophyta</taxon>
        <taxon>Magnoliopsida</taxon>
        <taxon>Liliopsida</taxon>
        <taxon>Poales</taxon>
        <taxon>Poaceae</taxon>
        <taxon>BOP clade</taxon>
        <taxon>Oryzoideae</taxon>
        <taxon>Oryzeae</taxon>
        <taxon>Zizaniinae</taxon>
        <taxon>Zizania</taxon>
    </lineage>
</organism>